<sequence length="97" mass="11074">MSSDNKPLASRVRTAADYRGGPAMSAARRAARAGPRIRIRARRDPRDRAVSRAVGGGRRDRRRRGRLRAERSRCPSLPDRRHRLRRDALRDGRARHG</sequence>
<accession>A0ABN0GC21</accession>
<feature type="compositionally biased region" description="Low complexity" evidence="1">
    <location>
        <begin position="19"/>
        <end position="28"/>
    </location>
</feature>
<name>A0ABN0GC21_9BURK</name>
<evidence type="ECO:0000313" key="2">
    <source>
        <dbReference type="EMBL" id="EIP89779.1"/>
    </source>
</evidence>
<feature type="compositionally biased region" description="Basic residues" evidence="1">
    <location>
        <begin position="29"/>
        <end position="41"/>
    </location>
</feature>
<proteinExistence type="predicted"/>
<feature type="region of interest" description="Disordered" evidence="1">
    <location>
        <begin position="1"/>
        <end position="97"/>
    </location>
</feature>
<keyword evidence="3" id="KW-1185">Reference proteome</keyword>
<reference evidence="3" key="1">
    <citation type="journal article" date="2012" name="J. Bacteriol.">
        <title>Revised Genome Sequence of Burkholderia thailandensis MSMB43 with Improved Annotation.</title>
        <authorList>
            <person name="Zhuo Y."/>
            <person name="Liu L."/>
            <person name="Wang Q."/>
            <person name="Liu X."/>
            <person name="Ren B."/>
            <person name="Liu M."/>
            <person name="Ni P."/>
            <person name="Cheng Y.Q."/>
            <person name="Zhang L."/>
        </authorList>
    </citation>
    <scope>NUCLEOTIDE SEQUENCE [LARGE SCALE GENOMIC DNA]</scope>
    <source>
        <strain evidence="3">MSMB43</strain>
    </source>
</reference>
<dbReference type="EMBL" id="JH692061">
    <property type="protein sequence ID" value="EIP89779.1"/>
    <property type="molecule type" value="Genomic_DNA"/>
</dbReference>
<feature type="compositionally biased region" description="Basic and acidic residues" evidence="1">
    <location>
        <begin position="86"/>
        <end position="97"/>
    </location>
</feature>
<protein>
    <submittedName>
        <fullName evidence="2">Uncharacterized protein</fullName>
    </submittedName>
</protein>
<evidence type="ECO:0000313" key="3">
    <source>
        <dbReference type="Proteomes" id="UP000004682"/>
    </source>
</evidence>
<evidence type="ECO:0000256" key="1">
    <source>
        <dbReference type="SAM" id="MobiDB-lite"/>
    </source>
</evidence>
<dbReference type="Proteomes" id="UP000004682">
    <property type="component" value="Unassembled WGS sequence"/>
</dbReference>
<organism evidence="2 3">
    <name type="scientific">Burkholderia humptydooensis MSMB43</name>
    <dbReference type="NCBI Taxonomy" id="441157"/>
    <lineage>
        <taxon>Bacteria</taxon>
        <taxon>Pseudomonadati</taxon>
        <taxon>Pseudomonadota</taxon>
        <taxon>Betaproteobacteria</taxon>
        <taxon>Burkholderiales</taxon>
        <taxon>Burkholderiaceae</taxon>
        <taxon>Burkholderia</taxon>
        <taxon>pseudomallei group</taxon>
    </lineage>
</organism>
<gene>
    <name evidence="2" type="ORF">A33K_13361</name>
</gene>